<comment type="caution">
    <text evidence="2">The sequence shown here is derived from an EMBL/GenBank/DDBJ whole genome shotgun (WGS) entry which is preliminary data.</text>
</comment>
<dbReference type="Pfam" id="PF23961">
    <property type="entry name" value="Phage_tail_terminator_9"/>
    <property type="match status" value="1"/>
</dbReference>
<dbReference type="Proteomes" id="UP000186588">
    <property type="component" value="Unassembled WGS sequence"/>
</dbReference>
<protein>
    <recommendedName>
        <fullName evidence="1">Phage neck terminator protein gp12-like domain-containing protein</fullName>
    </recommendedName>
</protein>
<accession>A0A1L8CFT2</accession>
<dbReference type="RefSeq" id="WP_094750414.1">
    <property type="nucleotide sequence ID" value="NZ_BDDX01000001.1"/>
</dbReference>
<feature type="domain" description="Phage neck terminator protein gp12-like" evidence="1">
    <location>
        <begin position="20"/>
        <end position="119"/>
    </location>
</feature>
<evidence type="ECO:0000313" key="3">
    <source>
        <dbReference type="Proteomes" id="UP000186588"/>
    </source>
</evidence>
<evidence type="ECO:0000259" key="1">
    <source>
        <dbReference type="Pfam" id="PF23961"/>
    </source>
</evidence>
<dbReference type="NCBIfam" id="NF047498">
    <property type="entry name" value="LIC_12616_fam"/>
    <property type="match status" value="1"/>
</dbReference>
<dbReference type="AlphaFoldDB" id="A0A1L8CFT2"/>
<gene>
    <name evidence="2" type="ORF">FF306_00144</name>
</gene>
<proteinExistence type="predicted"/>
<name>A0A1L8CFT2_9LACO</name>
<evidence type="ECO:0000313" key="2">
    <source>
        <dbReference type="EMBL" id="GAT90053.1"/>
    </source>
</evidence>
<dbReference type="InterPro" id="IPR057087">
    <property type="entry name" value="Gp12-like"/>
</dbReference>
<dbReference type="EMBL" id="BDDX01000001">
    <property type="protein sequence ID" value="GAT90053.1"/>
    <property type="molecule type" value="Genomic_DNA"/>
</dbReference>
<organism evidence="2 3">
    <name type="scientific">Apilactobacillus kunkeei</name>
    <dbReference type="NCBI Taxonomy" id="148814"/>
    <lineage>
        <taxon>Bacteria</taxon>
        <taxon>Bacillati</taxon>
        <taxon>Bacillota</taxon>
        <taxon>Bacilli</taxon>
        <taxon>Lactobacillales</taxon>
        <taxon>Lactobacillaceae</taxon>
        <taxon>Apilactobacillus</taxon>
    </lineage>
</organism>
<sequence>MARSIYQSKTFDWSGLYGQIRHLIEDITGLDGKHVIMDYTSNELPSYPYVTISSVNKTAEVANSLHSREKEIADYLIQITCYSDNGNETLMMADDIATLLFDPQYKSTFHQYGAVLKECDYTSGSTNDFAGLFNVSTRSLSMKLTLYRNYQSKIEKINGLDRLNKQ</sequence>
<reference evidence="2 3" key="1">
    <citation type="journal article" date="2016" name="Syst. Appl. Microbiol.">
        <title>Genomic characterization of a fructophilic bee symbiont Lactobacillus kunkeei reveals its niche-specific adaptation.</title>
        <authorList>
            <person name="Maeno S."/>
            <person name="Tanizawa Y."/>
            <person name="Kanesaki Y."/>
            <person name="Kubota E."/>
            <person name="Kumar H."/>
            <person name="Dicks L."/>
            <person name="Salminen S."/>
            <person name="Nakagawa J."/>
            <person name="Arita M."/>
            <person name="Endo A."/>
        </authorList>
    </citation>
    <scope>NUCLEOTIDE SEQUENCE [LARGE SCALE GENOMIC DNA]</scope>
    <source>
        <strain evidence="2 3">FF30-6</strain>
    </source>
</reference>